<feature type="binding site" evidence="10">
    <location>
        <position position="170"/>
    </location>
    <ligand>
        <name>UDP-N-acetyl-alpha-D-glucosamine</name>
        <dbReference type="ChEBI" id="CHEBI:57705"/>
    </ligand>
</feature>
<feature type="binding site" evidence="10">
    <location>
        <position position="289"/>
    </location>
    <ligand>
        <name>UDP-N-acetyl-alpha-D-glucosamine</name>
        <dbReference type="ChEBI" id="CHEBI:57705"/>
    </ligand>
</feature>
<evidence type="ECO:0000259" key="11">
    <source>
        <dbReference type="Pfam" id="PF03033"/>
    </source>
</evidence>
<dbReference type="Pfam" id="PF04101">
    <property type="entry name" value="Glyco_tran_28_C"/>
    <property type="match status" value="1"/>
</dbReference>
<evidence type="ECO:0000256" key="9">
    <source>
        <dbReference type="ARBA" id="ARBA00023316"/>
    </source>
</evidence>
<dbReference type="GO" id="GO:0051301">
    <property type="term" value="P:cell division"/>
    <property type="evidence" value="ECO:0007669"/>
    <property type="project" value="UniProtKB-KW"/>
</dbReference>
<gene>
    <name evidence="10" type="primary">murG</name>
    <name evidence="13" type="ORF">A2782_00165</name>
</gene>
<feature type="domain" description="Glycosyl transferase family 28 C-terminal" evidence="12">
    <location>
        <begin position="186"/>
        <end position="328"/>
    </location>
</feature>
<organism evidence="13 14">
    <name type="scientific">Candidatus Blackburnbacteria bacterium RIFCSPHIGHO2_01_FULL_43_15b</name>
    <dbReference type="NCBI Taxonomy" id="1797513"/>
    <lineage>
        <taxon>Bacteria</taxon>
        <taxon>Candidatus Blackburniibacteriota</taxon>
    </lineage>
</organism>
<comment type="catalytic activity">
    <reaction evidence="10">
        <text>di-trans,octa-cis-undecaprenyl diphospho-N-acetyl-alpha-D-muramoyl-L-alanyl-D-glutamyl-meso-2,6-diaminopimeloyl-D-alanyl-D-alanine + UDP-N-acetyl-alpha-D-glucosamine = di-trans,octa-cis-undecaprenyl diphospho-[N-acetyl-alpha-D-glucosaminyl-(1-&gt;4)]-N-acetyl-alpha-D-muramoyl-L-alanyl-D-glutamyl-meso-2,6-diaminopimeloyl-D-alanyl-D-alanine + UDP + H(+)</text>
        <dbReference type="Rhea" id="RHEA:31227"/>
        <dbReference type="ChEBI" id="CHEBI:15378"/>
        <dbReference type="ChEBI" id="CHEBI:57705"/>
        <dbReference type="ChEBI" id="CHEBI:58223"/>
        <dbReference type="ChEBI" id="CHEBI:61387"/>
        <dbReference type="ChEBI" id="CHEBI:61388"/>
        <dbReference type="EC" id="2.4.1.227"/>
    </reaction>
</comment>
<keyword evidence="6 10" id="KW-0573">Peptidoglycan synthesis</keyword>
<evidence type="ECO:0000256" key="10">
    <source>
        <dbReference type="HAMAP-Rule" id="MF_00033"/>
    </source>
</evidence>
<comment type="caution">
    <text evidence="10">Lacks conserved residue(s) required for the propagation of feature annotation.</text>
</comment>
<dbReference type="InterPro" id="IPR004276">
    <property type="entry name" value="GlycoTrans_28_N"/>
</dbReference>
<protein>
    <recommendedName>
        <fullName evidence="10">UDP-N-acetylglucosamine--N-acetylmuramyl-(pentapeptide) pyrophosphoryl-undecaprenol N-acetylglucosamine transferase</fullName>
        <ecNumber evidence="10">2.4.1.227</ecNumber>
    </recommendedName>
    <alternativeName>
        <fullName evidence="10">Undecaprenyl-PP-MurNAc-pentapeptide-UDPGlcNAc GlcNAc transferase</fullName>
    </alternativeName>
</protein>
<dbReference type="STRING" id="1797513.A2782_00165"/>
<evidence type="ECO:0000256" key="2">
    <source>
        <dbReference type="ARBA" id="ARBA00022618"/>
    </source>
</evidence>
<keyword evidence="2 10" id="KW-0132">Cell division</keyword>
<dbReference type="Proteomes" id="UP000177967">
    <property type="component" value="Unassembled WGS sequence"/>
</dbReference>
<dbReference type="Pfam" id="PF03033">
    <property type="entry name" value="Glyco_transf_28"/>
    <property type="match status" value="1"/>
</dbReference>
<keyword evidence="9 10" id="KW-0961">Cell wall biogenesis/degradation</keyword>
<dbReference type="GO" id="GO:0005886">
    <property type="term" value="C:plasma membrane"/>
    <property type="evidence" value="ECO:0007669"/>
    <property type="project" value="UniProtKB-SubCell"/>
</dbReference>
<evidence type="ECO:0000259" key="12">
    <source>
        <dbReference type="Pfam" id="PF04101"/>
    </source>
</evidence>
<accession>A0A1G1V1M9</accession>
<feature type="domain" description="Glycosyltransferase family 28 N-terminal" evidence="11">
    <location>
        <begin position="9"/>
        <end position="148"/>
    </location>
</feature>
<dbReference type="GO" id="GO:0008360">
    <property type="term" value="P:regulation of cell shape"/>
    <property type="evidence" value="ECO:0007669"/>
    <property type="project" value="UniProtKB-KW"/>
</dbReference>
<dbReference type="InterPro" id="IPR006009">
    <property type="entry name" value="GlcNAc_MurG"/>
</dbReference>
<comment type="function">
    <text evidence="10">Cell wall formation. Catalyzes the transfer of a GlcNAc subunit on undecaprenyl-pyrophosphoryl-MurNAc-pentapeptide (lipid intermediate I) to form undecaprenyl-pyrophosphoryl-MurNAc-(pentapeptide)GlcNAc (lipid intermediate II).</text>
</comment>
<keyword evidence="4 10" id="KW-0808">Transferase</keyword>
<reference evidence="13 14" key="1">
    <citation type="journal article" date="2016" name="Nat. Commun.">
        <title>Thousands of microbial genomes shed light on interconnected biogeochemical processes in an aquifer system.</title>
        <authorList>
            <person name="Anantharaman K."/>
            <person name="Brown C.T."/>
            <person name="Hug L.A."/>
            <person name="Sharon I."/>
            <person name="Castelle C.J."/>
            <person name="Probst A.J."/>
            <person name="Thomas B.C."/>
            <person name="Singh A."/>
            <person name="Wilkins M.J."/>
            <person name="Karaoz U."/>
            <person name="Brodie E.L."/>
            <person name="Williams K.H."/>
            <person name="Hubbard S.S."/>
            <person name="Banfield J.F."/>
        </authorList>
    </citation>
    <scope>NUCLEOTIDE SEQUENCE [LARGE SCALE GENOMIC DNA]</scope>
</reference>
<evidence type="ECO:0000256" key="1">
    <source>
        <dbReference type="ARBA" id="ARBA00022475"/>
    </source>
</evidence>
<dbReference type="GO" id="GO:0005975">
    <property type="term" value="P:carbohydrate metabolic process"/>
    <property type="evidence" value="ECO:0007669"/>
    <property type="project" value="InterPro"/>
</dbReference>
<evidence type="ECO:0000256" key="3">
    <source>
        <dbReference type="ARBA" id="ARBA00022676"/>
    </source>
</evidence>
<comment type="caution">
    <text evidence="13">The sequence shown here is derived from an EMBL/GenBank/DDBJ whole genome shotgun (WGS) entry which is preliminary data.</text>
</comment>
<evidence type="ECO:0000256" key="6">
    <source>
        <dbReference type="ARBA" id="ARBA00022984"/>
    </source>
</evidence>
<keyword evidence="7 10" id="KW-0472">Membrane</keyword>
<evidence type="ECO:0000313" key="13">
    <source>
        <dbReference type="EMBL" id="OGY09293.1"/>
    </source>
</evidence>
<dbReference type="Gene3D" id="3.40.50.2000">
    <property type="entry name" value="Glycogen Phosphorylase B"/>
    <property type="match status" value="2"/>
</dbReference>
<dbReference type="EC" id="2.4.1.227" evidence="10"/>
<evidence type="ECO:0000256" key="4">
    <source>
        <dbReference type="ARBA" id="ARBA00022679"/>
    </source>
</evidence>
<dbReference type="HAMAP" id="MF_00033">
    <property type="entry name" value="MurG"/>
    <property type="match status" value="1"/>
</dbReference>
<sequence>MNCLKIVITGGHATPALAVLEILVGRGHKIYWFGERRAHHGKSIKTLEYQVIPGMGIPFYSVISAKANRGKFLKTLANFWKLPVGVLHSLVMLIKIKPDAILSFGSYVAVPVVMAAYILRIPVVTHEQTAVSGLANKIVGFFSKKIAITFPANASDFPSQKVVLTGNPIRGGFFKSGKKTKKGKPVLFITGGSRGAQVINRAVWAILPALIRTYVVYHQVGLLDIDEMSKTKLPNYEIAANYTPAEFEERLKSADLVVSRAGANTVLEIASVGVPAILIPISWSRGDEQAQNAKALCDTGLAVVLPEKELTGESLLAKIKYVSSRIKEFAGCAIDAQKLASPEASKKVADLIEEVARRE</sequence>
<dbReference type="SUPFAM" id="SSF53756">
    <property type="entry name" value="UDP-Glycosyltransferase/glycogen phosphorylase"/>
    <property type="match status" value="1"/>
</dbReference>
<dbReference type="AlphaFoldDB" id="A0A1G1V1M9"/>
<dbReference type="GO" id="GO:0071555">
    <property type="term" value="P:cell wall organization"/>
    <property type="evidence" value="ECO:0007669"/>
    <property type="project" value="UniProtKB-KW"/>
</dbReference>
<comment type="subcellular location">
    <subcellularLocation>
        <location evidence="10">Cell membrane</location>
        <topology evidence="10">Peripheral membrane protein</topology>
        <orientation evidence="10">Cytoplasmic side</orientation>
    </subcellularLocation>
</comment>
<evidence type="ECO:0000256" key="7">
    <source>
        <dbReference type="ARBA" id="ARBA00023136"/>
    </source>
</evidence>
<evidence type="ECO:0000313" key="14">
    <source>
        <dbReference type="Proteomes" id="UP000177967"/>
    </source>
</evidence>
<dbReference type="GO" id="GO:0009252">
    <property type="term" value="P:peptidoglycan biosynthetic process"/>
    <property type="evidence" value="ECO:0007669"/>
    <property type="project" value="UniProtKB-UniRule"/>
</dbReference>
<dbReference type="PANTHER" id="PTHR21015:SF22">
    <property type="entry name" value="GLYCOSYLTRANSFERASE"/>
    <property type="match status" value="1"/>
</dbReference>
<dbReference type="InterPro" id="IPR007235">
    <property type="entry name" value="Glyco_trans_28_C"/>
</dbReference>
<comment type="similarity">
    <text evidence="10">Belongs to the glycosyltransferase 28 family. MurG subfamily.</text>
</comment>
<evidence type="ECO:0000256" key="5">
    <source>
        <dbReference type="ARBA" id="ARBA00022960"/>
    </source>
</evidence>
<keyword evidence="1 10" id="KW-1003">Cell membrane</keyword>
<dbReference type="EMBL" id="MHBW01000012">
    <property type="protein sequence ID" value="OGY09293.1"/>
    <property type="molecule type" value="Genomic_DNA"/>
</dbReference>
<feature type="binding site" evidence="10">
    <location>
        <begin position="9"/>
        <end position="11"/>
    </location>
    <ligand>
        <name>UDP-N-acetyl-alpha-D-glucosamine</name>
        <dbReference type="ChEBI" id="CHEBI:57705"/>
    </ligand>
</feature>
<keyword evidence="8 10" id="KW-0131">Cell cycle</keyword>
<evidence type="ECO:0000256" key="8">
    <source>
        <dbReference type="ARBA" id="ARBA00023306"/>
    </source>
</evidence>
<comment type="pathway">
    <text evidence="10">Cell wall biogenesis; peptidoglycan biosynthesis.</text>
</comment>
<keyword evidence="3 10" id="KW-0328">Glycosyltransferase</keyword>
<feature type="binding site" evidence="10">
    <location>
        <position position="193"/>
    </location>
    <ligand>
        <name>UDP-N-acetyl-alpha-D-glucosamine</name>
        <dbReference type="ChEBI" id="CHEBI:57705"/>
    </ligand>
</feature>
<dbReference type="GO" id="GO:0051991">
    <property type="term" value="F:UDP-N-acetyl-D-glucosamine:N-acetylmuramoyl-L-alanyl-D-glutamyl-meso-2,6-diaminopimelyl-D-alanyl-D-alanine-diphosphoundecaprenol 4-beta-N-acetylglucosaminlytransferase activity"/>
    <property type="evidence" value="ECO:0007669"/>
    <property type="project" value="RHEA"/>
</dbReference>
<dbReference type="GO" id="GO:0050511">
    <property type="term" value="F:undecaprenyldiphospho-muramoylpentapeptide beta-N-acetylglucosaminyltransferase activity"/>
    <property type="evidence" value="ECO:0007669"/>
    <property type="project" value="UniProtKB-UniRule"/>
</dbReference>
<dbReference type="PANTHER" id="PTHR21015">
    <property type="entry name" value="UDP-N-ACETYLGLUCOSAMINE--N-ACETYLMURAMYL-(PENTAPEPTIDE) PYROPHOSPHORYL-UNDECAPRENOL N-ACETYLGLUCOSAMINE TRANSFERASE 1"/>
    <property type="match status" value="1"/>
</dbReference>
<proteinExistence type="inferred from homology"/>
<dbReference type="UniPathway" id="UPA00219"/>
<keyword evidence="5 10" id="KW-0133">Cell shape</keyword>
<dbReference type="CDD" id="cd03785">
    <property type="entry name" value="GT28_MurG"/>
    <property type="match status" value="1"/>
</dbReference>
<name>A0A1G1V1M9_9BACT</name>